<keyword evidence="3" id="KW-1185">Reference proteome</keyword>
<evidence type="ECO:0000313" key="2">
    <source>
        <dbReference type="EMBL" id="ASO22610.1"/>
    </source>
</evidence>
<sequence length="239" mass="25324">MAKKKSMQSLRLNSHCPRTRPARPDRTTQSEGITLRITKTMSTLLSAAGFSLLLSGCGGQTAGEAQPISTPASNTPNSTDPAPPSATGSSTENLAPTVTDPKDIVDVSPCDFLTADQAASFQLPTTGEQAEDNFGYNTCLWSDLNTGFSVAIYHNSRGITLSDIYEQQDTFAVFQPLDIAGHPATVANRVDSDINCEVFLAATDDQMLVLQTSTMSNSGVDACDWGIEIAATAIENVPD</sequence>
<feature type="compositionally biased region" description="Polar residues" evidence="1">
    <location>
        <begin position="67"/>
        <end position="96"/>
    </location>
</feature>
<dbReference type="KEGG" id="ahg:AHOG_25025"/>
<dbReference type="Proteomes" id="UP000204221">
    <property type="component" value="Chromosome"/>
</dbReference>
<protein>
    <recommendedName>
        <fullName evidence="4">DUF3558 domain-containing protein</fullName>
    </recommendedName>
</protein>
<gene>
    <name evidence="2" type="ORF">AHOG_25025</name>
</gene>
<dbReference type="EMBL" id="CP022521">
    <property type="protein sequence ID" value="ASO22610.1"/>
    <property type="molecule type" value="Genomic_DNA"/>
</dbReference>
<proteinExistence type="predicted"/>
<accession>A0A221W990</accession>
<feature type="region of interest" description="Disordered" evidence="1">
    <location>
        <begin position="1"/>
        <end position="32"/>
    </location>
</feature>
<dbReference type="RefSeq" id="WP_093943527.1">
    <property type="nucleotide sequence ID" value="NZ_JACHJM010000007.1"/>
</dbReference>
<evidence type="ECO:0008006" key="4">
    <source>
        <dbReference type="Google" id="ProtNLM"/>
    </source>
</evidence>
<evidence type="ECO:0000313" key="3">
    <source>
        <dbReference type="Proteomes" id="UP000204221"/>
    </source>
</evidence>
<evidence type="ECO:0000256" key="1">
    <source>
        <dbReference type="SAM" id="MobiDB-lite"/>
    </source>
</evidence>
<dbReference type="AlphaFoldDB" id="A0A221W990"/>
<dbReference type="Pfam" id="PF12079">
    <property type="entry name" value="DUF3558"/>
    <property type="match status" value="1"/>
</dbReference>
<name>A0A221W990_9PSEU</name>
<dbReference type="InterPro" id="IPR024520">
    <property type="entry name" value="DUF3558"/>
</dbReference>
<feature type="region of interest" description="Disordered" evidence="1">
    <location>
        <begin position="61"/>
        <end position="101"/>
    </location>
</feature>
<organism evidence="2 3">
    <name type="scientific">Actinoalloteichus hoggarensis</name>
    <dbReference type="NCBI Taxonomy" id="1470176"/>
    <lineage>
        <taxon>Bacteria</taxon>
        <taxon>Bacillati</taxon>
        <taxon>Actinomycetota</taxon>
        <taxon>Actinomycetes</taxon>
        <taxon>Pseudonocardiales</taxon>
        <taxon>Pseudonocardiaceae</taxon>
        <taxon>Actinoalloteichus</taxon>
    </lineage>
</organism>
<reference evidence="2 3" key="1">
    <citation type="submission" date="2017-07" db="EMBL/GenBank/DDBJ databases">
        <title>Complete genome sequence of Actinoalloteichus hoggarensis DSM 45943, type strain of Actinoalloteichus hoggarensis.</title>
        <authorList>
            <person name="Ruckert C."/>
            <person name="Nouioui I."/>
            <person name="Willmese J."/>
            <person name="van Wezel G."/>
            <person name="Klenk H.-P."/>
            <person name="Kalinowski J."/>
            <person name="Zotchev S.B."/>
        </authorList>
    </citation>
    <scope>NUCLEOTIDE SEQUENCE [LARGE SCALE GENOMIC DNA]</scope>
    <source>
        <strain evidence="2 3">DSM 45943</strain>
    </source>
</reference>